<dbReference type="RefSeq" id="WP_141338940.1">
    <property type="nucleotide sequence ID" value="NZ_JBHMAX010000019.1"/>
</dbReference>
<evidence type="ECO:0000256" key="4">
    <source>
        <dbReference type="ARBA" id="ARBA00022827"/>
    </source>
</evidence>
<dbReference type="InterPro" id="IPR036318">
    <property type="entry name" value="FAD-bd_PCMH-like_sf"/>
</dbReference>
<evidence type="ECO:0000313" key="7">
    <source>
        <dbReference type="EMBL" id="MFB9732472.1"/>
    </source>
</evidence>
<dbReference type="InterPro" id="IPR050416">
    <property type="entry name" value="FAD-linked_Oxidoreductase"/>
</dbReference>
<dbReference type="EMBL" id="JBHMAX010000019">
    <property type="protein sequence ID" value="MFB9732472.1"/>
    <property type="molecule type" value="Genomic_DNA"/>
</dbReference>
<dbReference type="Pfam" id="PF01565">
    <property type="entry name" value="FAD_binding_4"/>
    <property type="match status" value="1"/>
</dbReference>
<organism evidence="7 8">
    <name type="scientific">Ornithinimicrobium kibberense</name>
    <dbReference type="NCBI Taxonomy" id="282060"/>
    <lineage>
        <taxon>Bacteria</taxon>
        <taxon>Bacillati</taxon>
        <taxon>Actinomycetota</taxon>
        <taxon>Actinomycetes</taxon>
        <taxon>Micrococcales</taxon>
        <taxon>Ornithinimicrobiaceae</taxon>
        <taxon>Ornithinimicrobium</taxon>
    </lineage>
</organism>
<evidence type="ECO:0000256" key="3">
    <source>
        <dbReference type="ARBA" id="ARBA00022630"/>
    </source>
</evidence>
<dbReference type="PROSITE" id="PS00862">
    <property type="entry name" value="OX2_COVAL_FAD"/>
    <property type="match status" value="1"/>
</dbReference>
<dbReference type="Gene3D" id="3.40.462.20">
    <property type="match status" value="1"/>
</dbReference>
<keyword evidence="5" id="KW-0560">Oxidoreductase</keyword>
<comment type="cofactor">
    <cofactor evidence="1">
        <name>FAD</name>
        <dbReference type="ChEBI" id="CHEBI:57692"/>
    </cofactor>
</comment>
<name>A0ABV5V3V5_9MICO</name>
<dbReference type="Proteomes" id="UP001589613">
    <property type="component" value="Unassembled WGS sequence"/>
</dbReference>
<keyword evidence="4" id="KW-0274">FAD</keyword>
<dbReference type="Pfam" id="PF08031">
    <property type="entry name" value="BBE"/>
    <property type="match status" value="1"/>
</dbReference>
<dbReference type="InterPro" id="IPR016169">
    <property type="entry name" value="FAD-bd_PCMH_sub2"/>
</dbReference>
<comment type="caution">
    <text evidence="7">The sequence shown here is derived from an EMBL/GenBank/DDBJ whole genome shotgun (WGS) entry which is preliminary data.</text>
</comment>
<evidence type="ECO:0000256" key="5">
    <source>
        <dbReference type="ARBA" id="ARBA00023002"/>
    </source>
</evidence>
<dbReference type="InterPro" id="IPR012951">
    <property type="entry name" value="BBE"/>
</dbReference>
<sequence>MTATQTAVPVDTLATLLRGSVILQGDAGYDAARAVHNGMIDRRPAAIARCADEVDVSRAVLFAREHGMTVAVRGGGHNAGGLGVWDDALVVDLSLMRGVHLDRSDGTVRVQGGATWGDVDHVTVPAGRAVPSGLISTTGVGGLTLGGGIGYLSRRYGLTVDNLLEAQVVLADGTVVTASEDEHPDLFWGLRGGGGNFGVVTSFRFRSHPVGEGGIVLGGPVLYDAADAAEVLRWYREVLPALPEEVSGWLGMLRVPSGPPFPEALWDRHVCGIVWCWTGPHDRGQEVLDELAAFGEPLLVGLHDMPFSALQSAFDALYPPGYQWYWKADFYDRITDEAVSTHVQHGTRLPSALSTMHLYPVDGAVARVAEDATAFPHRSGGWAGVIVGIDPDPANRDLITGWSRDYWEALRPSAAGGAYVNFLMEEGADRVKAAYRGNHDRLTRVKARYDPENTFRVNQNIPPATGETSR</sequence>
<reference evidence="7 8" key="1">
    <citation type="submission" date="2024-09" db="EMBL/GenBank/DDBJ databases">
        <authorList>
            <person name="Sun Q."/>
            <person name="Mori K."/>
        </authorList>
    </citation>
    <scope>NUCLEOTIDE SEQUENCE [LARGE SCALE GENOMIC DNA]</scope>
    <source>
        <strain evidence="7 8">JCM 12763</strain>
    </source>
</reference>
<dbReference type="PROSITE" id="PS51387">
    <property type="entry name" value="FAD_PCMH"/>
    <property type="match status" value="1"/>
</dbReference>
<dbReference type="InterPro" id="IPR006094">
    <property type="entry name" value="Oxid_FAD_bind_N"/>
</dbReference>
<proteinExistence type="inferred from homology"/>
<protein>
    <submittedName>
        <fullName evidence="7">FAD-binding oxidoreductase</fullName>
    </submittedName>
</protein>
<evidence type="ECO:0000313" key="8">
    <source>
        <dbReference type="Proteomes" id="UP001589613"/>
    </source>
</evidence>
<evidence type="ECO:0000259" key="6">
    <source>
        <dbReference type="PROSITE" id="PS51387"/>
    </source>
</evidence>
<dbReference type="PANTHER" id="PTHR42973">
    <property type="entry name" value="BINDING OXIDOREDUCTASE, PUTATIVE (AFU_ORTHOLOGUE AFUA_1G17690)-RELATED"/>
    <property type="match status" value="1"/>
</dbReference>
<accession>A0ABV5V3V5</accession>
<dbReference type="InterPro" id="IPR016166">
    <property type="entry name" value="FAD-bd_PCMH"/>
</dbReference>
<dbReference type="SUPFAM" id="SSF56176">
    <property type="entry name" value="FAD-binding/transporter-associated domain-like"/>
    <property type="match status" value="1"/>
</dbReference>
<comment type="similarity">
    <text evidence="2">Belongs to the oxygen-dependent FAD-linked oxidoreductase family.</text>
</comment>
<gene>
    <name evidence="7" type="ORF">ACFFN0_10510</name>
</gene>
<dbReference type="InterPro" id="IPR016167">
    <property type="entry name" value="FAD-bd_PCMH_sub1"/>
</dbReference>
<feature type="domain" description="FAD-binding PCMH-type" evidence="6">
    <location>
        <begin position="40"/>
        <end position="210"/>
    </location>
</feature>
<dbReference type="InterPro" id="IPR006093">
    <property type="entry name" value="Oxy_OxRdtase_FAD_BS"/>
</dbReference>
<dbReference type="Gene3D" id="3.30.43.10">
    <property type="entry name" value="Uridine Diphospho-n-acetylenolpyruvylglucosamine Reductase, domain 2"/>
    <property type="match status" value="1"/>
</dbReference>
<keyword evidence="8" id="KW-1185">Reference proteome</keyword>
<evidence type="ECO:0000256" key="1">
    <source>
        <dbReference type="ARBA" id="ARBA00001974"/>
    </source>
</evidence>
<keyword evidence="3" id="KW-0285">Flavoprotein</keyword>
<evidence type="ECO:0000256" key="2">
    <source>
        <dbReference type="ARBA" id="ARBA00005466"/>
    </source>
</evidence>
<dbReference type="PANTHER" id="PTHR42973:SF39">
    <property type="entry name" value="FAD-BINDING PCMH-TYPE DOMAIN-CONTAINING PROTEIN"/>
    <property type="match status" value="1"/>
</dbReference>
<dbReference type="Gene3D" id="3.30.465.10">
    <property type="match status" value="1"/>
</dbReference>